<dbReference type="Proteomes" id="UP000002191">
    <property type="component" value="Chromosome"/>
</dbReference>
<evidence type="ECO:0000313" key="1">
    <source>
        <dbReference type="EMBL" id="ADU61456.1"/>
    </source>
</evidence>
<protein>
    <submittedName>
        <fullName evidence="1">Uncharacterized protein</fullName>
    </submittedName>
</protein>
<proteinExistence type="predicted"/>
<reference evidence="1 2" key="2">
    <citation type="journal article" date="2014" name="Genome Announc.">
        <title>Complete Genome Sequence of the Subsurface, Mesophilic Sulfate-Reducing Bacterium Desulfovibrio aespoeensis Aspo-2.</title>
        <authorList>
            <person name="Pedersen K."/>
            <person name="Bengtsson A."/>
            <person name="Edlund J."/>
            <person name="Rabe L."/>
            <person name="Hazen T."/>
            <person name="Chakraborty R."/>
            <person name="Goodwin L."/>
            <person name="Shapiro N."/>
        </authorList>
    </citation>
    <scope>NUCLEOTIDE SEQUENCE [LARGE SCALE GENOMIC DNA]</scope>
    <source>
        <strain evidence="2">ATCC 700646 / DSM 10631 / Aspo-2</strain>
    </source>
</reference>
<evidence type="ECO:0000313" key="2">
    <source>
        <dbReference type="Proteomes" id="UP000002191"/>
    </source>
</evidence>
<sequence length="77" mass="8719">MTYRADEIQRQEFLMRAKPGLYYDLVVCPRCCGHGQEPAGFHGDDTVPCRACGGHRVVQRRVSVRVDDVPVGSRFPR</sequence>
<dbReference type="RefSeq" id="WP_013513393.1">
    <property type="nucleotide sequence ID" value="NC_014844.1"/>
</dbReference>
<dbReference type="STRING" id="643562.Daes_0433"/>
<dbReference type="KEGG" id="das:Daes_0433"/>
<reference evidence="2" key="1">
    <citation type="submission" date="2010-12" db="EMBL/GenBank/DDBJ databases">
        <title>Complete sequence of Desulfovibrio aespoeensis Aspo-2.</title>
        <authorList>
            <consortium name="US DOE Joint Genome Institute"/>
            <person name="Lucas S."/>
            <person name="Copeland A."/>
            <person name="Lapidus A."/>
            <person name="Cheng J.-F."/>
            <person name="Goodwin L."/>
            <person name="Pitluck S."/>
            <person name="Chertkov O."/>
            <person name="Misra M."/>
            <person name="Detter J.C."/>
            <person name="Han C."/>
            <person name="Tapia R."/>
            <person name="Land M."/>
            <person name="Hauser L."/>
            <person name="Kyrpides N."/>
            <person name="Ivanova N."/>
            <person name="Ovchinnikova G."/>
            <person name="Pedersen K."/>
            <person name="Jagevall S."/>
            <person name="Hazen T."/>
            <person name="Woyke T."/>
        </authorList>
    </citation>
    <scope>NUCLEOTIDE SEQUENCE [LARGE SCALE GENOMIC DNA]</scope>
    <source>
        <strain evidence="2">ATCC 700646 / DSM 10631 / Aspo-2</strain>
    </source>
</reference>
<gene>
    <name evidence="1" type="ordered locus">Daes_0433</name>
</gene>
<dbReference type="EMBL" id="CP002431">
    <property type="protein sequence ID" value="ADU61456.1"/>
    <property type="molecule type" value="Genomic_DNA"/>
</dbReference>
<organism evidence="1 2">
    <name type="scientific">Pseudodesulfovibrio aespoeensis (strain ATCC 700646 / DSM 10631 / Aspo-2)</name>
    <name type="common">Desulfovibrio aespoeensis</name>
    <dbReference type="NCBI Taxonomy" id="643562"/>
    <lineage>
        <taxon>Bacteria</taxon>
        <taxon>Pseudomonadati</taxon>
        <taxon>Thermodesulfobacteriota</taxon>
        <taxon>Desulfovibrionia</taxon>
        <taxon>Desulfovibrionales</taxon>
        <taxon>Desulfovibrionaceae</taxon>
    </lineage>
</organism>
<dbReference type="Gene3D" id="6.20.20.10">
    <property type="match status" value="1"/>
</dbReference>
<name>E6VX50_PSEA9</name>
<dbReference type="AlphaFoldDB" id="E6VX50"/>
<accession>E6VX50</accession>
<keyword evidence="2" id="KW-1185">Reference proteome</keyword>
<dbReference type="HOGENOM" id="CLU_2632305_0_0_7"/>